<dbReference type="PROSITE" id="PS51707">
    <property type="entry name" value="CYTH"/>
    <property type="match status" value="1"/>
</dbReference>
<accession>A0ABT2AM12</accession>
<dbReference type="PANTHER" id="PTHR39569">
    <property type="entry name" value="INORGANIC TRIPHOSPHATASE"/>
    <property type="match status" value="1"/>
</dbReference>
<dbReference type="PROSITE" id="PS51708">
    <property type="entry name" value="CHAD"/>
    <property type="match status" value="1"/>
</dbReference>
<keyword evidence="5" id="KW-1185">Reference proteome</keyword>
<dbReference type="EMBL" id="JANUHA010000008">
    <property type="protein sequence ID" value="MCS0597266.1"/>
    <property type="molecule type" value="Genomic_DNA"/>
</dbReference>
<feature type="domain" description="CYTH" evidence="2">
    <location>
        <begin position="1"/>
        <end position="210"/>
    </location>
</feature>
<evidence type="ECO:0000313" key="5">
    <source>
        <dbReference type="Proteomes" id="UP001206572"/>
    </source>
</evidence>
<comment type="caution">
    <text evidence="4">The sequence shown here is derived from an EMBL/GenBank/DDBJ whole genome shotgun (WGS) entry which is preliminary data.</text>
</comment>
<dbReference type="Gene3D" id="1.40.20.10">
    <property type="entry name" value="CHAD domain"/>
    <property type="match status" value="1"/>
</dbReference>
<dbReference type="Proteomes" id="UP001206572">
    <property type="component" value="Unassembled WGS sequence"/>
</dbReference>
<gene>
    <name evidence="4" type="ORF">NX780_13015</name>
</gene>
<dbReference type="RefSeq" id="WP_258828296.1">
    <property type="nucleotide sequence ID" value="NZ_JANUHA010000008.1"/>
</dbReference>
<evidence type="ECO:0000259" key="2">
    <source>
        <dbReference type="PROSITE" id="PS51707"/>
    </source>
</evidence>
<dbReference type="PANTHER" id="PTHR39569:SF1">
    <property type="entry name" value="INORGANIC TRIPHOSPHATASE"/>
    <property type="match status" value="1"/>
</dbReference>
<reference evidence="4 5" key="1">
    <citation type="submission" date="2022-08" db="EMBL/GenBank/DDBJ databases">
        <title>Reclassification of Massilia species as members of the genera Telluria, Duganella, Pseudoduganella, Mokoshia gen. nov. and Zemynaea gen. nov. using orthogonal and non-orthogonal genome-based approaches.</title>
        <authorList>
            <person name="Bowman J.P."/>
        </authorList>
    </citation>
    <scope>NUCLEOTIDE SEQUENCE [LARGE SCALE GENOMIC DNA]</scope>
    <source>
        <strain evidence="4 5">JCM 31661</strain>
    </source>
</reference>
<name>A0ABT2AM12_9BURK</name>
<dbReference type="Pfam" id="PF05235">
    <property type="entry name" value="CHAD"/>
    <property type="match status" value="1"/>
</dbReference>
<dbReference type="InterPro" id="IPR007899">
    <property type="entry name" value="CHAD_dom"/>
</dbReference>
<dbReference type="Gene3D" id="2.40.320.10">
    <property type="entry name" value="Hypothetical Protein Pfu-838710-001"/>
    <property type="match status" value="1"/>
</dbReference>
<proteinExistence type="predicted"/>
<evidence type="ECO:0000313" key="4">
    <source>
        <dbReference type="EMBL" id="MCS0597266.1"/>
    </source>
</evidence>
<feature type="region of interest" description="Disordered" evidence="1">
    <location>
        <begin position="74"/>
        <end position="96"/>
    </location>
</feature>
<dbReference type="CDD" id="cd07756">
    <property type="entry name" value="CYTH-like_Pase_CHAD"/>
    <property type="match status" value="1"/>
</dbReference>
<evidence type="ECO:0000256" key="1">
    <source>
        <dbReference type="SAM" id="MobiDB-lite"/>
    </source>
</evidence>
<protein>
    <submittedName>
        <fullName evidence="4">CHAD domain-containing protein</fullName>
    </submittedName>
</protein>
<evidence type="ECO:0000259" key="3">
    <source>
        <dbReference type="PROSITE" id="PS51708"/>
    </source>
</evidence>
<dbReference type="InterPro" id="IPR039013">
    <property type="entry name" value="YgiF"/>
</dbReference>
<feature type="compositionally biased region" description="Basic and acidic residues" evidence="1">
    <location>
        <begin position="78"/>
        <end position="88"/>
    </location>
</feature>
<sequence>METELKLKIAASDVARMREHPLLAKLPEADRREHELTDTYYDTPALDLWRAGLTLRLRRDGDAWIQTIKTASAGSPTLHERGEWESRLDGPQPNPDDLARQIKPQRLRDVLRAPAITGQLQPVFTSTTHRMTWKIKLSGLPGGQLVECALNKGSIDANGRSVDVGELELELKRGNPTRLFELALALHQDIPLEVAVENKAARGYALLQDEAPKPVKAAKVRLTRKMRMEDALQEIGLNCMAQIEANVPGVLVQSVESLHQMRVGLRRLRALLDMVGDIAPLPAELKEGLDWLSGELGATRDWDVLAETTLPAIHGIHTEALQAAAKERARTLHKAMLPTLHSPRYTQLMLQMNGWLRGRQWRPASGLAKIDPLAQPALDGLVPLVRKASARLRKRIAALDEQDAPARHRVRIAAKKARYAAEFFGDLLPAREVKAYVKSLSALQDRLGHLNDLAVASKLLPVLENSGHAHDASFARGYVSGASDASSCGLRKALDKIARLKLI</sequence>
<dbReference type="SMART" id="SM00880">
    <property type="entry name" value="CHAD"/>
    <property type="match status" value="1"/>
</dbReference>
<feature type="domain" description="CHAD" evidence="3">
    <location>
        <begin position="225"/>
        <end position="491"/>
    </location>
</feature>
<organism evidence="4 5">
    <name type="scientific">Massilia agri</name>
    <dbReference type="NCBI Taxonomy" id="1886785"/>
    <lineage>
        <taxon>Bacteria</taxon>
        <taxon>Pseudomonadati</taxon>
        <taxon>Pseudomonadota</taxon>
        <taxon>Betaproteobacteria</taxon>
        <taxon>Burkholderiales</taxon>
        <taxon>Oxalobacteraceae</taxon>
        <taxon>Telluria group</taxon>
        <taxon>Massilia</taxon>
    </lineage>
</organism>
<dbReference type="SMART" id="SM01118">
    <property type="entry name" value="CYTH"/>
    <property type="match status" value="1"/>
</dbReference>
<dbReference type="SUPFAM" id="SSF55154">
    <property type="entry name" value="CYTH-like phosphatases"/>
    <property type="match status" value="1"/>
</dbReference>
<dbReference type="InterPro" id="IPR038186">
    <property type="entry name" value="CHAD_dom_sf"/>
</dbReference>
<dbReference type="InterPro" id="IPR033469">
    <property type="entry name" value="CYTH-like_dom_sf"/>
</dbReference>
<dbReference type="InterPro" id="IPR023577">
    <property type="entry name" value="CYTH_domain"/>
</dbReference>
<dbReference type="Pfam" id="PF01928">
    <property type="entry name" value="CYTH"/>
    <property type="match status" value="1"/>
</dbReference>